<protein>
    <submittedName>
        <fullName evidence="1">Uncharacterized protein</fullName>
    </submittedName>
</protein>
<reference evidence="1 2" key="1">
    <citation type="submission" date="2014-04" db="EMBL/GenBank/DDBJ databases">
        <authorList>
            <consortium name="DOE Joint Genome Institute"/>
            <person name="Kuo A."/>
            <person name="Kohler A."/>
            <person name="Nagy L.G."/>
            <person name="Floudas D."/>
            <person name="Copeland A."/>
            <person name="Barry K.W."/>
            <person name="Cichocki N."/>
            <person name="Veneault-Fourrey C."/>
            <person name="LaButti K."/>
            <person name="Lindquist E.A."/>
            <person name="Lipzen A."/>
            <person name="Lundell T."/>
            <person name="Morin E."/>
            <person name="Murat C."/>
            <person name="Sun H."/>
            <person name="Tunlid A."/>
            <person name="Henrissat B."/>
            <person name="Grigoriev I.V."/>
            <person name="Hibbett D.S."/>
            <person name="Martin F."/>
            <person name="Nordberg H.P."/>
            <person name="Cantor M.N."/>
            <person name="Hua S.X."/>
        </authorList>
    </citation>
    <scope>NUCLEOTIDE SEQUENCE [LARGE SCALE GENOMIC DNA]</scope>
    <source>
        <strain evidence="1 2">Foug A</strain>
    </source>
</reference>
<dbReference type="HOGENOM" id="CLU_1876642_0_0_1"/>
<dbReference type="Proteomes" id="UP000053989">
    <property type="component" value="Unassembled WGS sequence"/>
</dbReference>
<reference evidence="2" key="2">
    <citation type="submission" date="2015-01" db="EMBL/GenBank/DDBJ databases">
        <title>Evolutionary Origins and Diversification of the Mycorrhizal Mutualists.</title>
        <authorList>
            <consortium name="DOE Joint Genome Institute"/>
            <consortium name="Mycorrhizal Genomics Consortium"/>
            <person name="Kohler A."/>
            <person name="Kuo A."/>
            <person name="Nagy L.G."/>
            <person name="Floudas D."/>
            <person name="Copeland A."/>
            <person name="Barry K.W."/>
            <person name="Cichocki N."/>
            <person name="Veneault-Fourrey C."/>
            <person name="LaButti K."/>
            <person name="Lindquist E.A."/>
            <person name="Lipzen A."/>
            <person name="Lundell T."/>
            <person name="Morin E."/>
            <person name="Murat C."/>
            <person name="Riley R."/>
            <person name="Ohm R."/>
            <person name="Sun H."/>
            <person name="Tunlid A."/>
            <person name="Henrissat B."/>
            <person name="Grigoriev I.V."/>
            <person name="Hibbett D.S."/>
            <person name="Martin F."/>
        </authorList>
    </citation>
    <scope>NUCLEOTIDE SEQUENCE [LARGE SCALE GENOMIC DNA]</scope>
    <source>
        <strain evidence="2">Foug A</strain>
    </source>
</reference>
<accession>A0A0C3DFV6</accession>
<dbReference type="AlphaFoldDB" id="A0A0C3DFV6"/>
<keyword evidence="2" id="KW-1185">Reference proteome</keyword>
<gene>
    <name evidence="1" type="ORF">SCLCIDRAFT_330773</name>
</gene>
<sequence>MYIPHPDTLSTRTTLLSDLHGPLAKSDVSLNTSGMASFFGGNVAVAAMTTLHLNPTRRWLGWYNSPGTYEVARHYSKFCDSRLLEGLFPGAPTDLATLLVMDNMKGGYGVISAHLEPRRVFPCYREKKILSCARLD</sequence>
<dbReference type="EMBL" id="KN822143">
    <property type="protein sequence ID" value="KIM54971.1"/>
    <property type="molecule type" value="Genomic_DNA"/>
</dbReference>
<dbReference type="STRING" id="1036808.A0A0C3DFV6"/>
<organism evidence="1 2">
    <name type="scientific">Scleroderma citrinum Foug A</name>
    <dbReference type="NCBI Taxonomy" id="1036808"/>
    <lineage>
        <taxon>Eukaryota</taxon>
        <taxon>Fungi</taxon>
        <taxon>Dikarya</taxon>
        <taxon>Basidiomycota</taxon>
        <taxon>Agaricomycotina</taxon>
        <taxon>Agaricomycetes</taxon>
        <taxon>Agaricomycetidae</taxon>
        <taxon>Boletales</taxon>
        <taxon>Sclerodermatineae</taxon>
        <taxon>Sclerodermataceae</taxon>
        <taxon>Scleroderma</taxon>
    </lineage>
</organism>
<evidence type="ECO:0000313" key="2">
    <source>
        <dbReference type="Proteomes" id="UP000053989"/>
    </source>
</evidence>
<dbReference type="InParanoid" id="A0A0C3DFV6"/>
<name>A0A0C3DFV6_9AGAM</name>
<evidence type="ECO:0000313" key="1">
    <source>
        <dbReference type="EMBL" id="KIM54971.1"/>
    </source>
</evidence>
<proteinExistence type="predicted"/>
<dbReference type="OrthoDB" id="3067110at2759"/>